<keyword evidence="5" id="KW-0813">Transport</keyword>
<comment type="function">
    <text evidence="1">Membrane-anchoring subunit of succinate dehydrogenase (SDH).</text>
</comment>
<accession>A0A6S6XYR9</accession>
<dbReference type="Proteomes" id="UP000515733">
    <property type="component" value="Chromosome"/>
</dbReference>
<name>A0A6S6XYR9_9PROT</name>
<evidence type="ECO:0000256" key="13">
    <source>
        <dbReference type="ARBA" id="ARBA00022989"/>
    </source>
</evidence>
<proteinExistence type="predicted"/>
<dbReference type="Pfam" id="PF01127">
    <property type="entry name" value="Sdh_cyt"/>
    <property type="match status" value="1"/>
</dbReference>
<evidence type="ECO:0000256" key="15">
    <source>
        <dbReference type="ARBA" id="ARBA00023136"/>
    </source>
</evidence>
<evidence type="ECO:0000256" key="9">
    <source>
        <dbReference type="ARBA" id="ARBA00022617"/>
    </source>
</evidence>
<evidence type="ECO:0000256" key="8">
    <source>
        <dbReference type="ARBA" id="ARBA00022532"/>
    </source>
</evidence>
<protein>
    <recommendedName>
        <fullName evidence="4">Succinate dehydrogenase hydrophobic membrane anchor subunit</fullName>
    </recommendedName>
</protein>
<keyword evidence="6" id="KW-1003">Cell membrane</keyword>
<keyword evidence="10" id="KW-0812">Transmembrane</keyword>
<gene>
    <name evidence="18" type="ORF">DENOEST_2146</name>
</gene>
<keyword evidence="14 17" id="KW-0408">Iron</keyword>
<keyword evidence="13" id="KW-1133">Transmembrane helix</keyword>
<dbReference type="InterPro" id="IPR014312">
    <property type="entry name" value="Succ_DH_anchor"/>
</dbReference>
<dbReference type="EMBL" id="LR778301">
    <property type="protein sequence ID" value="CAB1369311.1"/>
    <property type="molecule type" value="Genomic_DNA"/>
</dbReference>
<evidence type="ECO:0000256" key="6">
    <source>
        <dbReference type="ARBA" id="ARBA00022475"/>
    </source>
</evidence>
<evidence type="ECO:0000256" key="3">
    <source>
        <dbReference type="ARBA" id="ARBA00005163"/>
    </source>
</evidence>
<dbReference type="CDD" id="cd03494">
    <property type="entry name" value="SQR_TypeC_SdhD"/>
    <property type="match status" value="1"/>
</dbReference>
<dbReference type="PANTHER" id="PTHR38689">
    <property type="entry name" value="SUCCINATE DEHYDROGENASE HYDROPHOBIC MEMBRANE ANCHOR SUBUNIT"/>
    <property type="match status" value="1"/>
</dbReference>
<evidence type="ECO:0000256" key="7">
    <source>
        <dbReference type="ARBA" id="ARBA00022519"/>
    </source>
</evidence>
<comment type="cofactor">
    <cofactor evidence="17">
        <name>heme</name>
        <dbReference type="ChEBI" id="CHEBI:30413"/>
    </cofactor>
    <text evidence="17">The heme is bound between the two transmembrane subunits.</text>
</comment>
<dbReference type="GO" id="GO:0005886">
    <property type="term" value="C:plasma membrane"/>
    <property type="evidence" value="ECO:0007669"/>
    <property type="project" value="UniProtKB-SubCell"/>
</dbReference>
<evidence type="ECO:0000256" key="4">
    <source>
        <dbReference type="ARBA" id="ARBA00019425"/>
    </source>
</evidence>
<evidence type="ECO:0000313" key="19">
    <source>
        <dbReference type="Proteomes" id="UP000515733"/>
    </source>
</evidence>
<dbReference type="SUPFAM" id="SSF81343">
    <property type="entry name" value="Fumarate reductase respiratory complex transmembrane subunits"/>
    <property type="match status" value="1"/>
</dbReference>
<dbReference type="UniPathway" id="UPA00223"/>
<organism evidence="18 19">
    <name type="scientific">Denitratisoma oestradiolicum</name>
    <dbReference type="NCBI Taxonomy" id="311182"/>
    <lineage>
        <taxon>Bacteria</taxon>
        <taxon>Pseudomonadati</taxon>
        <taxon>Pseudomonadota</taxon>
        <taxon>Betaproteobacteria</taxon>
        <taxon>Nitrosomonadales</taxon>
        <taxon>Sterolibacteriaceae</taxon>
        <taxon>Denitratisoma</taxon>
    </lineage>
</organism>
<reference evidence="18 19" key="1">
    <citation type="submission" date="2020-03" db="EMBL/GenBank/DDBJ databases">
        <authorList>
            <consortium name="Genoscope - CEA"/>
            <person name="William W."/>
        </authorList>
    </citation>
    <scope>NUCLEOTIDE SEQUENCE [LARGE SCALE GENOMIC DNA]</scope>
    <source>
        <strain evidence="19">DSM 16959</strain>
    </source>
</reference>
<evidence type="ECO:0000256" key="5">
    <source>
        <dbReference type="ARBA" id="ARBA00022448"/>
    </source>
</evidence>
<keyword evidence="11 17" id="KW-0479">Metal-binding</keyword>
<evidence type="ECO:0000256" key="17">
    <source>
        <dbReference type="PIRSR" id="PIRSR000169-2"/>
    </source>
</evidence>
<dbReference type="OrthoDB" id="5612767at2"/>
<dbReference type="PANTHER" id="PTHR38689:SF1">
    <property type="entry name" value="SUCCINATE DEHYDROGENASE HYDROPHOBIC MEMBRANE ANCHOR SUBUNIT"/>
    <property type="match status" value="1"/>
</dbReference>
<evidence type="ECO:0000256" key="10">
    <source>
        <dbReference type="ARBA" id="ARBA00022692"/>
    </source>
</evidence>
<dbReference type="Gene3D" id="1.20.1300.10">
    <property type="entry name" value="Fumarate reductase/succinate dehydrogenase, transmembrane subunit"/>
    <property type="match status" value="1"/>
</dbReference>
<dbReference type="NCBIfam" id="TIGR02968">
    <property type="entry name" value="succ_dehyd_anc"/>
    <property type="match status" value="1"/>
</dbReference>
<keyword evidence="8" id="KW-0816">Tricarboxylic acid cycle</keyword>
<evidence type="ECO:0000313" key="18">
    <source>
        <dbReference type="EMBL" id="CAB1369311.1"/>
    </source>
</evidence>
<evidence type="ECO:0000256" key="16">
    <source>
        <dbReference type="PIRSR" id="PIRSR000169-1"/>
    </source>
</evidence>
<evidence type="ECO:0000256" key="12">
    <source>
        <dbReference type="ARBA" id="ARBA00022982"/>
    </source>
</evidence>
<dbReference type="KEGG" id="doe:DENOEST_2146"/>
<feature type="binding site" description="axial binding residue" evidence="17">
    <location>
        <position position="72"/>
    </location>
    <ligand>
        <name>heme</name>
        <dbReference type="ChEBI" id="CHEBI:30413"/>
        <note>ligand shared with second transmembrane subunit</note>
    </ligand>
    <ligandPart>
        <name>Fe</name>
        <dbReference type="ChEBI" id="CHEBI:18248"/>
    </ligandPart>
</feature>
<dbReference type="PIRSF" id="PIRSF000169">
    <property type="entry name" value="SDH_D"/>
    <property type="match status" value="1"/>
</dbReference>
<dbReference type="InterPro" id="IPR034804">
    <property type="entry name" value="SQR/QFR_C/D"/>
</dbReference>
<keyword evidence="9 17" id="KW-0349">Heme</keyword>
<keyword evidence="15" id="KW-0472">Membrane</keyword>
<dbReference type="GO" id="GO:0006099">
    <property type="term" value="P:tricarboxylic acid cycle"/>
    <property type="evidence" value="ECO:0007669"/>
    <property type="project" value="UniProtKB-UniPathway"/>
</dbReference>
<dbReference type="RefSeq" id="WP_145770860.1">
    <property type="nucleotide sequence ID" value="NZ_LR778301.1"/>
</dbReference>
<keyword evidence="7" id="KW-0997">Cell inner membrane</keyword>
<comment type="pathway">
    <text evidence="3">Carbohydrate metabolism; tricarboxylic acid cycle.</text>
</comment>
<dbReference type="AlphaFoldDB" id="A0A6S6XYR9"/>
<feature type="binding site" evidence="16">
    <location>
        <position position="84"/>
    </location>
    <ligand>
        <name>a ubiquinone</name>
        <dbReference type="ChEBI" id="CHEBI:16389"/>
    </ligand>
</feature>
<keyword evidence="12" id="KW-0249">Electron transport</keyword>
<evidence type="ECO:0000256" key="2">
    <source>
        <dbReference type="ARBA" id="ARBA00004429"/>
    </source>
</evidence>
<evidence type="ECO:0000256" key="14">
    <source>
        <dbReference type="ARBA" id="ARBA00023004"/>
    </source>
</evidence>
<comment type="subcellular location">
    <subcellularLocation>
        <location evidence="2">Cell inner membrane</location>
        <topology evidence="2">Multi-pass membrane protein</topology>
    </subcellularLocation>
</comment>
<sequence>MQSRIVVGAHYGLKDWLAQRITAVVMAVYTLVLAVALLFCGVAESSESWHAFMSNGYMRFITPLFVISLCYHAWIGVRDLWMDYVKCAALRLTLHVLTILVLAGYAVWGVQILWRL</sequence>
<evidence type="ECO:0000256" key="1">
    <source>
        <dbReference type="ARBA" id="ARBA00004050"/>
    </source>
</evidence>
<dbReference type="GO" id="GO:0020037">
    <property type="term" value="F:heme binding"/>
    <property type="evidence" value="ECO:0007669"/>
    <property type="project" value="InterPro"/>
</dbReference>
<keyword evidence="19" id="KW-1185">Reference proteome</keyword>
<dbReference type="GO" id="GO:0017004">
    <property type="term" value="P:cytochrome complex assembly"/>
    <property type="evidence" value="ECO:0007669"/>
    <property type="project" value="TreeGrafter"/>
</dbReference>
<dbReference type="InterPro" id="IPR000701">
    <property type="entry name" value="SuccDH_FuR_B_TM-su"/>
</dbReference>
<evidence type="ECO:0000256" key="11">
    <source>
        <dbReference type="ARBA" id="ARBA00022723"/>
    </source>
</evidence>
<dbReference type="GO" id="GO:0046872">
    <property type="term" value="F:metal ion binding"/>
    <property type="evidence" value="ECO:0007669"/>
    <property type="project" value="UniProtKB-KW"/>
</dbReference>
<dbReference type="GO" id="GO:0009055">
    <property type="term" value="F:electron transfer activity"/>
    <property type="evidence" value="ECO:0007669"/>
    <property type="project" value="TreeGrafter"/>
</dbReference>